<feature type="region of interest" description="Disordered" evidence="1">
    <location>
        <begin position="181"/>
        <end position="204"/>
    </location>
</feature>
<sequence>MRLKALITRIAAVSGNPRGACWRFARQSGVTSKRRYRQWTKGEQQKLLDLIASHPLEEVTVLLRRSPTSVRSMLHRLGASARMGQDWFTKHILAAALHVRPEEVQKWIDRGLLKCRTVNASGLKRQIIDAEDFCDFCKRHRGEIVGHRLNADRLSFVQTFVFPPSHMELLPVREAKREQAAYDEQMKKQAGWEADAEDELSATA</sequence>
<evidence type="ECO:0000313" key="2">
    <source>
        <dbReference type="EMBL" id="SPF36632.1"/>
    </source>
</evidence>
<feature type="compositionally biased region" description="Acidic residues" evidence="1">
    <location>
        <begin position="194"/>
        <end position="204"/>
    </location>
</feature>
<organism evidence="2 3">
    <name type="scientific">Candidatus Sulfotelmatobacter kueseliae</name>
    <dbReference type="NCBI Taxonomy" id="2042962"/>
    <lineage>
        <taxon>Bacteria</taxon>
        <taxon>Pseudomonadati</taxon>
        <taxon>Acidobacteriota</taxon>
        <taxon>Terriglobia</taxon>
        <taxon>Terriglobales</taxon>
        <taxon>Candidatus Korobacteraceae</taxon>
        <taxon>Candidatus Sulfotelmatobacter</taxon>
    </lineage>
</organism>
<dbReference type="EMBL" id="OMOD01000068">
    <property type="protein sequence ID" value="SPF36632.1"/>
    <property type="molecule type" value="Genomic_DNA"/>
</dbReference>
<evidence type="ECO:0000313" key="3">
    <source>
        <dbReference type="Proteomes" id="UP000238701"/>
    </source>
</evidence>
<dbReference type="Proteomes" id="UP000238701">
    <property type="component" value="Unassembled WGS sequence"/>
</dbReference>
<reference evidence="3" key="1">
    <citation type="submission" date="2018-02" db="EMBL/GenBank/DDBJ databases">
        <authorList>
            <person name="Hausmann B."/>
        </authorList>
    </citation>
    <scope>NUCLEOTIDE SEQUENCE [LARGE SCALE GENOMIC DNA]</scope>
    <source>
        <strain evidence="3">Peat soil MAG SbA1</strain>
    </source>
</reference>
<accession>A0A2U3KAC8</accession>
<protein>
    <submittedName>
        <fullName evidence="2">Uncharacterized protein</fullName>
    </submittedName>
</protein>
<name>A0A2U3KAC8_9BACT</name>
<dbReference type="AlphaFoldDB" id="A0A2U3KAC8"/>
<gene>
    <name evidence="2" type="ORF">SBA1_160002</name>
</gene>
<proteinExistence type="predicted"/>
<evidence type="ECO:0000256" key="1">
    <source>
        <dbReference type="SAM" id="MobiDB-lite"/>
    </source>
</evidence>
<dbReference type="OrthoDB" id="109775at2"/>